<dbReference type="GO" id="GO:0008270">
    <property type="term" value="F:zinc ion binding"/>
    <property type="evidence" value="ECO:0007669"/>
    <property type="project" value="UniProtKB-KW"/>
</dbReference>
<keyword evidence="6" id="KW-0804">Transcription</keyword>
<keyword evidence="3" id="KW-0862">Zinc</keyword>
<evidence type="ECO:0000259" key="8">
    <source>
        <dbReference type="PROSITE" id="PS51843"/>
    </source>
</evidence>
<keyword evidence="1" id="KW-0479">Metal-binding</keyword>
<dbReference type="GO" id="GO:0003677">
    <property type="term" value="F:DNA binding"/>
    <property type="evidence" value="ECO:0007669"/>
    <property type="project" value="UniProtKB-KW"/>
</dbReference>
<reference evidence="9 10" key="1">
    <citation type="journal article" date="2023" name="Sci. Data">
        <title>Genome assembly of the Korean intertidal mud-creeper Batillaria attramentaria.</title>
        <authorList>
            <person name="Patra A.K."/>
            <person name="Ho P.T."/>
            <person name="Jun S."/>
            <person name="Lee S.J."/>
            <person name="Kim Y."/>
            <person name="Won Y.J."/>
        </authorList>
    </citation>
    <scope>NUCLEOTIDE SEQUENCE [LARGE SCALE GENOMIC DNA]</scope>
    <source>
        <strain evidence="9">Wonlab-2016</strain>
    </source>
</reference>
<protein>
    <recommendedName>
        <fullName evidence="8">NR LBD domain-containing protein</fullName>
    </recommendedName>
</protein>
<dbReference type="EMBL" id="JACVVK020000001">
    <property type="protein sequence ID" value="KAK7508617.1"/>
    <property type="molecule type" value="Genomic_DNA"/>
</dbReference>
<evidence type="ECO:0000256" key="2">
    <source>
        <dbReference type="ARBA" id="ARBA00022771"/>
    </source>
</evidence>
<evidence type="ECO:0000313" key="9">
    <source>
        <dbReference type="EMBL" id="KAK7508617.1"/>
    </source>
</evidence>
<keyword evidence="5" id="KW-0238">DNA-binding</keyword>
<name>A0ABD0MBP6_9CAEN</name>
<dbReference type="InterPro" id="IPR035500">
    <property type="entry name" value="NHR-like_dom_sf"/>
</dbReference>
<organism evidence="9 10">
    <name type="scientific">Batillaria attramentaria</name>
    <dbReference type="NCBI Taxonomy" id="370345"/>
    <lineage>
        <taxon>Eukaryota</taxon>
        <taxon>Metazoa</taxon>
        <taxon>Spiralia</taxon>
        <taxon>Lophotrochozoa</taxon>
        <taxon>Mollusca</taxon>
        <taxon>Gastropoda</taxon>
        <taxon>Caenogastropoda</taxon>
        <taxon>Sorbeoconcha</taxon>
        <taxon>Cerithioidea</taxon>
        <taxon>Batillariidae</taxon>
        <taxon>Batillaria</taxon>
    </lineage>
</organism>
<gene>
    <name evidence="9" type="ORF">BaRGS_00000183</name>
</gene>
<dbReference type="PANTHER" id="PTHR24082:SF283">
    <property type="entry name" value="NUCLEAR HORMONE RECEPTOR HR96"/>
    <property type="match status" value="1"/>
</dbReference>
<keyword evidence="10" id="KW-1185">Reference proteome</keyword>
<proteinExistence type="predicted"/>
<dbReference type="Gene3D" id="1.10.565.10">
    <property type="entry name" value="Retinoid X Receptor"/>
    <property type="match status" value="1"/>
</dbReference>
<evidence type="ECO:0000256" key="5">
    <source>
        <dbReference type="ARBA" id="ARBA00023125"/>
    </source>
</evidence>
<feature type="non-terminal residue" evidence="9">
    <location>
        <position position="236"/>
    </location>
</feature>
<evidence type="ECO:0000256" key="1">
    <source>
        <dbReference type="ARBA" id="ARBA00022723"/>
    </source>
</evidence>
<dbReference type="Proteomes" id="UP001519460">
    <property type="component" value="Unassembled WGS sequence"/>
</dbReference>
<dbReference type="PANTHER" id="PTHR24082">
    <property type="entry name" value="NUCLEAR HORMONE RECEPTOR"/>
    <property type="match status" value="1"/>
</dbReference>
<sequence length="236" mass="26936">MCEGRSLGRGSPGSFEHVPAALLPSDPLMYWRLTAEEDSLITQLTAAYKDTAAHNTFVSLSSCLSGHIDHDHLILLQQIASDMVRFFKRVPDFTRLKLHDQAAAFKAKAMRVLLIRNAFSFTDDVDEVNSVSIATPPHVTRHENLVQRLVQFYRTLKIILRDDVSLAVLLQCGVTFGPLAPEIYDRQTTSQLQEKYMIIMKHYMESKYSYLFAWQYCEGLMDKVEETRELAAEVMD</sequence>
<accession>A0ABD0MBP6</accession>
<dbReference type="InterPro" id="IPR000536">
    <property type="entry name" value="Nucl_hrmn_rcpt_lig-bd"/>
</dbReference>
<evidence type="ECO:0000256" key="3">
    <source>
        <dbReference type="ARBA" id="ARBA00022833"/>
    </source>
</evidence>
<evidence type="ECO:0000313" key="10">
    <source>
        <dbReference type="Proteomes" id="UP001519460"/>
    </source>
</evidence>
<dbReference type="PROSITE" id="PS51843">
    <property type="entry name" value="NR_LBD"/>
    <property type="match status" value="1"/>
</dbReference>
<evidence type="ECO:0000256" key="4">
    <source>
        <dbReference type="ARBA" id="ARBA00023015"/>
    </source>
</evidence>
<evidence type="ECO:0000256" key="7">
    <source>
        <dbReference type="ARBA" id="ARBA00023170"/>
    </source>
</evidence>
<feature type="domain" description="NR LBD" evidence="8">
    <location>
        <begin position="36"/>
        <end position="236"/>
    </location>
</feature>
<keyword evidence="4" id="KW-0805">Transcription regulation</keyword>
<evidence type="ECO:0000256" key="6">
    <source>
        <dbReference type="ARBA" id="ARBA00023163"/>
    </source>
</evidence>
<dbReference type="InterPro" id="IPR050234">
    <property type="entry name" value="Nuclear_hormone_rcpt_NR1"/>
</dbReference>
<dbReference type="AlphaFoldDB" id="A0ABD0MBP6"/>
<dbReference type="SUPFAM" id="SSF48508">
    <property type="entry name" value="Nuclear receptor ligand-binding domain"/>
    <property type="match status" value="1"/>
</dbReference>
<comment type="caution">
    <text evidence="9">The sequence shown here is derived from an EMBL/GenBank/DDBJ whole genome shotgun (WGS) entry which is preliminary data.</text>
</comment>
<keyword evidence="7" id="KW-0675">Receptor</keyword>
<keyword evidence="2" id="KW-0863">Zinc-finger</keyword>